<dbReference type="AlphaFoldDB" id="A0AAP4VJP6"/>
<evidence type="ECO:0000313" key="2">
    <source>
        <dbReference type="EMBL" id="MDN7569938.1"/>
    </source>
</evidence>
<feature type="compositionally biased region" description="Polar residues" evidence="1">
    <location>
        <begin position="164"/>
        <end position="176"/>
    </location>
</feature>
<organism evidence="2 3">
    <name type="scientific">Burkholderia contaminans</name>
    <dbReference type="NCBI Taxonomy" id="488447"/>
    <lineage>
        <taxon>Bacteria</taxon>
        <taxon>Pseudomonadati</taxon>
        <taxon>Pseudomonadota</taxon>
        <taxon>Betaproteobacteria</taxon>
        <taxon>Burkholderiales</taxon>
        <taxon>Burkholderiaceae</taxon>
        <taxon>Burkholderia</taxon>
        <taxon>Burkholderia cepacia complex</taxon>
    </lineage>
</organism>
<evidence type="ECO:0000313" key="3">
    <source>
        <dbReference type="Proteomes" id="UP001172109"/>
    </source>
</evidence>
<protein>
    <submittedName>
        <fullName evidence="2">Uncharacterized protein</fullName>
    </submittedName>
</protein>
<dbReference type="Proteomes" id="UP001172109">
    <property type="component" value="Unassembled WGS sequence"/>
</dbReference>
<accession>A0AAP4VJP6</accession>
<gene>
    <name evidence="2" type="ORF">QZM56_36115</name>
</gene>
<comment type="caution">
    <text evidence="2">The sequence shown here is derived from an EMBL/GenBank/DDBJ whole genome shotgun (WGS) entry which is preliminary data.</text>
</comment>
<proteinExistence type="predicted"/>
<name>A0AAP4VJP6_9BURK</name>
<dbReference type="RefSeq" id="WP_137962524.1">
    <property type="nucleotide sequence ID" value="NZ_JAUJQS010000043.1"/>
</dbReference>
<feature type="region of interest" description="Disordered" evidence="1">
    <location>
        <begin position="136"/>
        <end position="187"/>
    </location>
</feature>
<dbReference type="EMBL" id="JAUJQS010000043">
    <property type="protein sequence ID" value="MDN7569938.1"/>
    <property type="molecule type" value="Genomic_DNA"/>
</dbReference>
<evidence type="ECO:0000256" key="1">
    <source>
        <dbReference type="SAM" id="MobiDB-lite"/>
    </source>
</evidence>
<sequence>MTHVKNGFGTDVTAAFRAVAEQAAGAFWQQVMLGFPEVTTGDSLLSGEDEGAMYLWLTGKVGDYPQNECIDKAPSCVEAARVDSVVETSLQAAAAVLKQSNPELTEVPDSVRSLLASCVRHQLRWNYPSGGEVAGHKQALQAQGLQVEASGESNTESDRRANEFSDTGGLNSSGDQSRPYGASSEPLVRDRVDMATWKDLDPEVADLPVSTHVGGVVSQLLTQLQGIIQTHTEMESEFIQQLKEIGRRQSEIWLFG</sequence>
<reference evidence="2" key="1">
    <citation type="submission" date="2023-07" db="EMBL/GenBank/DDBJ databases">
        <title>A collection of bacterial strains from the Burkholderia cepacia Research Laboratory and Repository.</title>
        <authorList>
            <person name="Lipuma J."/>
            <person name="Spilker T."/>
            <person name="Caverly L."/>
        </authorList>
    </citation>
    <scope>NUCLEOTIDE SEQUENCE</scope>
    <source>
        <strain evidence="2">AU44979</strain>
    </source>
</reference>